<protein>
    <submittedName>
        <fullName evidence="3">YCII-related protein</fullName>
    </submittedName>
</protein>
<dbReference type="PANTHER" id="PTHR33606">
    <property type="entry name" value="PROTEIN YCII"/>
    <property type="match status" value="1"/>
</dbReference>
<dbReference type="InterPro" id="IPR005545">
    <property type="entry name" value="YCII"/>
</dbReference>
<sequence length="107" mass="11893">MQFIVTAYDFDDEDAIKRRLSNRQAHLSSIEKMVIAGTFLSGGAILNEHGKMIGSSVHVEFPSRAEVDAWIKQDPYTIGRVWNNVNISEGVLFPVSKVIKQTVDSLG</sequence>
<feature type="domain" description="YCII-related" evidence="2">
    <location>
        <begin position="1"/>
        <end position="88"/>
    </location>
</feature>
<evidence type="ECO:0000259" key="2">
    <source>
        <dbReference type="Pfam" id="PF03795"/>
    </source>
</evidence>
<comment type="similarity">
    <text evidence="1">Belongs to the YciI family.</text>
</comment>
<name>A0A099KBJ3_COLPS</name>
<dbReference type="InterPro" id="IPR011008">
    <property type="entry name" value="Dimeric_a/b-barrel"/>
</dbReference>
<gene>
    <name evidence="3" type="ORF">GAB14E_4592</name>
</gene>
<dbReference type="Proteomes" id="UP000029868">
    <property type="component" value="Unassembled WGS sequence"/>
</dbReference>
<organism evidence="3 4">
    <name type="scientific">Colwellia psychrerythraea</name>
    <name type="common">Vibrio psychroerythus</name>
    <dbReference type="NCBI Taxonomy" id="28229"/>
    <lineage>
        <taxon>Bacteria</taxon>
        <taxon>Pseudomonadati</taxon>
        <taxon>Pseudomonadota</taxon>
        <taxon>Gammaproteobacteria</taxon>
        <taxon>Alteromonadales</taxon>
        <taxon>Colwelliaceae</taxon>
        <taxon>Colwellia</taxon>
    </lineage>
</organism>
<dbReference type="OrthoDB" id="9797014at2"/>
<dbReference type="PANTHER" id="PTHR33606:SF3">
    <property type="entry name" value="PROTEIN YCII"/>
    <property type="match status" value="1"/>
</dbReference>
<comment type="caution">
    <text evidence="3">The sequence shown here is derived from an EMBL/GenBank/DDBJ whole genome shotgun (WGS) entry which is preliminary data.</text>
</comment>
<evidence type="ECO:0000256" key="1">
    <source>
        <dbReference type="ARBA" id="ARBA00007689"/>
    </source>
</evidence>
<dbReference type="InterPro" id="IPR051807">
    <property type="entry name" value="Sec-metab_biosynth-assoc"/>
</dbReference>
<reference evidence="3 4" key="1">
    <citation type="submission" date="2014-08" db="EMBL/GenBank/DDBJ databases">
        <title>Genomic and Phenotypic Diversity of Colwellia psychrerythraea strains from Disparate Marine Basins.</title>
        <authorList>
            <person name="Techtmann S.M."/>
            <person name="Stelling S.C."/>
            <person name="Utturkar S.M."/>
            <person name="Alshibli N."/>
            <person name="Harris A."/>
            <person name="Brown S.D."/>
            <person name="Hazen T.C."/>
        </authorList>
    </citation>
    <scope>NUCLEOTIDE SEQUENCE [LARGE SCALE GENOMIC DNA]</scope>
    <source>
        <strain evidence="3 4">GAB14E</strain>
    </source>
</reference>
<dbReference type="PATRIC" id="fig|28229.3.peg.4575"/>
<dbReference type="Pfam" id="PF03795">
    <property type="entry name" value="YCII"/>
    <property type="match status" value="1"/>
</dbReference>
<proteinExistence type="inferred from homology"/>
<evidence type="ECO:0000313" key="3">
    <source>
        <dbReference type="EMBL" id="KGJ87437.1"/>
    </source>
</evidence>
<evidence type="ECO:0000313" key="4">
    <source>
        <dbReference type="Proteomes" id="UP000029868"/>
    </source>
</evidence>
<dbReference type="AlphaFoldDB" id="A0A099KBJ3"/>
<dbReference type="Gene3D" id="3.30.70.1060">
    <property type="entry name" value="Dimeric alpha+beta barrel"/>
    <property type="match status" value="1"/>
</dbReference>
<dbReference type="EMBL" id="JQEC01000072">
    <property type="protein sequence ID" value="KGJ87437.1"/>
    <property type="molecule type" value="Genomic_DNA"/>
</dbReference>
<dbReference type="SUPFAM" id="SSF54909">
    <property type="entry name" value="Dimeric alpha+beta barrel"/>
    <property type="match status" value="1"/>
</dbReference>
<dbReference type="RefSeq" id="WP_052094126.1">
    <property type="nucleotide sequence ID" value="NZ_JQEC01000072.1"/>
</dbReference>
<accession>A0A099KBJ3</accession>